<feature type="compositionally biased region" description="Polar residues" evidence="1">
    <location>
        <begin position="1"/>
        <end position="12"/>
    </location>
</feature>
<proteinExistence type="predicted"/>
<comment type="caution">
    <text evidence="2">The sequence shown here is derived from an EMBL/GenBank/DDBJ whole genome shotgun (WGS) entry which is preliminary data.</text>
</comment>
<dbReference type="EMBL" id="VFON01000001">
    <property type="protein sequence ID" value="TQL42598.1"/>
    <property type="molecule type" value="Genomic_DNA"/>
</dbReference>
<dbReference type="RefSeq" id="WP_141886033.1">
    <property type="nucleotide sequence ID" value="NZ_BAAAUY010000022.1"/>
</dbReference>
<organism evidence="2 3">
    <name type="scientific">Leucobacter komagatae</name>
    <dbReference type="NCBI Taxonomy" id="55969"/>
    <lineage>
        <taxon>Bacteria</taxon>
        <taxon>Bacillati</taxon>
        <taxon>Actinomycetota</taxon>
        <taxon>Actinomycetes</taxon>
        <taxon>Micrococcales</taxon>
        <taxon>Microbacteriaceae</taxon>
        <taxon>Leucobacter</taxon>
    </lineage>
</organism>
<dbReference type="AlphaFoldDB" id="A0A542Y3G6"/>
<evidence type="ECO:0000313" key="2">
    <source>
        <dbReference type="EMBL" id="TQL42598.1"/>
    </source>
</evidence>
<protein>
    <submittedName>
        <fullName evidence="2">Uncharacterized protein</fullName>
    </submittedName>
</protein>
<feature type="region of interest" description="Disordered" evidence="1">
    <location>
        <begin position="1"/>
        <end position="39"/>
    </location>
</feature>
<keyword evidence="3" id="KW-1185">Reference proteome</keyword>
<dbReference type="OrthoDB" id="3732531at2"/>
<dbReference type="Proteomes" id="UP000319094">
    <property type="component" value="Unassembled WGS sequence"/>
</dbReference>
<evidence type="ECO:0000313" key="3">
    <source>
        <dbReference type="Proteomes" id="UP000319094"/>
    </source>
</evidence>
<accession>A0A542Y3G6</accession>
<gene>
    <name evidence="2" type="ORF">FB468_0600</name>
</gene>
<name>A0A542Y3G6_9MICO</name>
<reference evidence="2 3" key="1">
    <citation type="submission" date="2019-06" db="EMBL/GenBank/DDBJ databases">
        <title>Sequencing the genomes of 1000 actinobacteria strains.</title>
        <authorList>
            <person name="Klenk H.-P."/>
        </authorList>
    </citation>
    <scope>NUCLEOTIDE SEQUENCE [LARGE SCALE GENOMIC DNA]</scope>
    <source>
        <strain evidence="2 3">DSM 8803</strain>
    </source>
</reference>
<evidence type="ECO:0000256" key="1">
    <source>
        <dbReference type="SAM" id="MobiDB-lite"/>
    </source>
</evidence>
<sequence length="139" mass="14933">MNTENPHPTTIQPRIPADAPTAVETPPDTDVSALAHRGDPSLKKVSATARGVDRFDPRSVSWVRMSDALSASTAQLAGRGISFEAELHRRIRQLPVQTVAASRTAISNRSHRLPPITAFGHSRSHVMQGPARSGVGMAR</sequence>